<gene>
    <name evidence="3" type="ORF">A6E15_14140</name>
</gene>
<organism evidence="3 4">
    <name type="scientific">Natrinema saccharevitans</name>
    <dbReference type="NCBI Taxonomy" id="301967"/>
    <lineage>
        <taxon>Archaea</taxon>
        <taxon>Methanobacteriati</taxon>
        <taxon>Methanobacteriota</taxon>
        <taxon>Stenosarchaea group</taxon>
        <taxon>Halobacteria</taxon>
        <taxon>Halobacteriales</taxon>
        <taxon>Natrialbaceae</taxon>
        <taxon>Natrinema</taxon>
    </lineage>
</organism>
<dbReference type="Proteomes" id="UP000189370">
    <property type="component" value="Unassembled WGS sequence"/>
</dbReference>
<keyword evidence="2" id="KW-0472">Membrane</keyword>
<evidence type="ECO:0000256" key="2">
    <source>
        <dbReference type="SAM" id="Phobius"/>
    </source>
</evidence>
<dbReference type="AlphaFoldDB" id="A0A1S8AZ26"/>
<feature type="transmembrane region" description="Helical" evidence="2">
    <location>
        <begin position="31"/>
        <end position="49"/>
    </location>
</feature>
<keyword evidence="4" id="KW-1185">Reference proteome</keyword>
<feature type="transmembrane region" description="Helical" evidence="2">
    <location>
        <begin position="55"/>
        <end position="74"/>
    </location>
</feature>
<protein>
    <submittedName>
        <fullName evidence="3">Uncharacterized protein</fullName>
    </submittedName>
</protein>
<reference evidence="4" key="1">
    <citation type="submission" date="2016-04" db="EMBL/GenBank/DDBJ databases">
        <authorList>
            <person name="Chen S.-C."/>
            <person name="Lai M.-C."/>
        </authorList>
    </citation>
    <scope>NUCLEOTIDE SEQUENCE [LARGE SCALE GENOMIC DNA]</scope>
    <source>
        <strain evidence="4">AB14</strain>
    </source>
</reference>
<dbReference type="RefSeq" id="WP_076147176.1">
    <property type="nucleotide sequence ID" value="NZ_LWLN01000001.1"/>
</dbReference>
<sequence length="79" mass="8534">MRNSIGARDDRGPLERRVDGGGSSRMNERRLLPVYLLGAAGSAYAFWYYVSASAVLPALAFGLVTVAFVARLRILTADS</sequence>
<comment type="caution">
    <text evidence="3">The sequence shown here is derived from an EMBL/GenBank/DDBJ whole genome shotgun (WGS) entry which is preliminary data.</text>
</comment>
<keyword evidence="2" id="KW-1133">Transmembrane helix</keyword>
<accession>A0A1S8AZ26</accession>
<dbReference type="OrthoDB" id="192846at2157"/>
<evidence type="ECO:0000313" key="4">
    <source>
        <dbReference type="Proteomes" id="UP000189370"/>
    </source>
</evidence>
<evidence type="ECO:0000256" key="1">
    <source>
        <dbReference type="SAM" id="MobiDB-lite"/>
    </source>
</evidence>
<feature type="compositionally biased region" description="Basic and acidic residues" evidence="1">
    <location>
        <begin position="7"/>
        <end position="19"/>
    </location>
</feature>
<keyword evidence="2" id="KW-0812">Transmembrane</keyword>
<proteinExistence type="predicted"/>
<name>A0A1S8AZ26_9EURY</name>
<dbReference type="EMBL" id="LWLN01000001">
    <property type="protein sequence ID" value="OLZ42040.1"/>
    <property type="molecule type" value="Genomic_DNA"/>
</dbReference>
<evidence type="ECO:0000313" key="3">
    <source>
        <dbReference type="EMBL" id="OLZ42040.1"/>
    </source>
</evidence>
<feature type="region of interest" description="Disordered" evidence="1">
    <location>
        <begin position="1"/>
        <end position="23"/>
    </location>
</feature>